<dbReference type="InterPro" id="IPR000582">
    <property type="entry name" value="Acyl-CoA-binding_protein"/>
</dbReference>
<dbReference type="Proteomes" id="UP000661918">
    <property type="component" value="Unassembled WGS sequence"/>
</dbReference>
<dbReference type="Pfam" id="PF00887">
    <property type="entry name" value="ACBP"/>
    <property type="match status" value="1"/>
</dbReference>
<sequence>MSVQHPPPLWWGVLLAVWKCFSGPDNRYTPSMTAFETAQADAQTLPSKPDNATLLKLYALYKQGTQGDVTGTRPGGFDFVGRAKYDAWADLQGKPSSEAQEEYVALVGSLKARG</sequence>
<feature type="domain" description="ACB" evidence="2">
    <location>
        <begin position="31"/>
        <end position="114"/>
    </location>
</feature>
<dbReference type="Gene3D" id="1.20.80.10">
    <property type="match status" value="1"/>
</dbReference>
<dbReference type="PROSITE" id="PS51228">
    <property type="entry name" value="ACB_2"/>
    <property type="match status" value="1"/>
</dbReference>
<comment type="caution">
    <text evidence="3">The sequence shown here is derived from an EMBL/GenBank/DDBJ whole genome shotgun (WGS) entry which is preliminary data.</text>
</comment>
<evidence type="ECO:0000313" key="4">
    <source>
        <dbReference type="Proteomes" id="UP000661918"/>
    </source>
</evidence>
<dbReference type="EMBL" id="BMOM01000028">
    <property type="protein sequence ID" value="GGM17648.1"/>
    <property type="molecule type" value="Genomic_DNA"/>
</dbReference>
<dbReference type="PANTHER" id="PTHR23310:SF62">
    <property type="entry name" value="ACYL-COA BINDING PROTEIN 1, ISOFORM A"/>
    <property type="match status" value="1"/>
</dbReference>
<organism evidence="3 4">
    <name type="scientific">Deinococcus aerophilus</name>
    <dbReference type="NCBI Taxonomy" id="522488"/>
    <lineage>
        <taxon>Bacteria</taxon>
        <taxon>Thermotogati</taxon>
        <taxon>Deinococcota</taxon>
        <taxon>Deinococci</taxon>
        <taxon>Deinococcales</taxon>
        <taxon>Deinococcaceae</taxon>
        <taxon>Deinococcus</taxon>
    </lineage>
</organism>
<dbReference type="PANTHER" id="PTHR23310">
    <property type="entry name" value="ACYL-COA-BINDING PROTEIN, ACBP"/>
    <property type="match status" value="1"/>
</dbReference>
<dbReference type="InterPro" id="IPR035984">
    <property type="entry name" value="Acyl-CoA-binding_sf"/>
</dbReference>
<gene>
    <name evidence="3" type="ORF">GCM10010841_27270</name>
</gene>
<name>A0ABQ2GWS6_9DEIO</name>
<evidence type="ECO:0000256" key="1">
    <source>
        <dbReference type="ARBA" id="ARBA00023121"/>
    </source>
</evidence>
<keyword evidence="4" id="KW-1185">Reference proteome</keyword>
<dbReference type="SUPFAM" id="SSF47027">
    <property type="entry name" value="Acyl-CoA binding protein"/>
    <property type="match status" value="1"/>
</dbReference>
<reference evidence="4" key="1">
    <citation type="journal article" date="2019" name="Int. J. Syst. Evol. Microbiol.">
        <title>The Global Catalogue of Microorganisms (GCM) 10K type strain sequencing project: providing services to taxonomists for standard genome sequencing and annotation.</title>
        <authorList>
            <consortium name="The Broad Institute Genomics Platform"/>
            <consortium name="The Broad Institute Genome Sequencing Center for Infectious Disease"/>
            <person name="Wu L."/>
            <person name="Ma J."/>
        </authorList>
    </citation>
    <scope>NUCLEOTIDE SEQUENCE [LARGE SCALE GENOMIC DNA]</scope>
    <source>
        <strain evidence="4">JCM 15443</strain>
    </source>
</reference>
<proteinExistence type="predicted"/>
<accession>A0ABQ2GWS6</accession>
<evidence type="ECO:0000259" key="2">
    <source>
        <dbReference type="PROSITE" id="PS51228"/>
    </source>
</evidence>
<dbReference type="InterPro" id="IPR014352">
    <property type="entry name" value="FERM/acyl-CoA-bd_prot_sf"/>
</dbReference>
<protein>
    <recommendedName>
        <fullName evidence="2">ACB domain-containing protein</fullName>
    </recommendedName>
</protein>
<evidence type="ECO:0000313" key="3">
    <source>
        <dbReference type="EMBL" id="GGM17648.1"/>
    </source>
</evidence>
<dbReference type="PRINTS" id="PR00689">
    <property type="entry name" value="ACOABINDINGP"/>
</dbReference>
<keyword evidence="1" id="KW-0446">Lipid-binding</keyword>